<evidence type="ECO:0000313" key="2">
    <source>
        <dbReference type="EMBL" id="PRY72315.1"/>
    </source>
</evidence>
<protein>
    <submittedName>
        <fullName evidence="2">Cholesterol transport system auxiliary component</fullName>
    </submittedName>
</protein>
<dbReference type="Gene3D" id="3.40.50.10610">
    <property type="entry name" value="ABC-type transport auxiliary lipoprotein component"/>
    <property type="match status" value="1"/>
</dbReference>
<reference evidence="2 3" key="1">
    <citation type="submission" date="2018-03" db="EMBL/GenBank/DDBJ databases">
        <title>Comparative analysis of microorganisms from saline springs in Andes Mountain Range, Colombia.</title>
        <authorList>
            <person name="Rubin E."/>
        </authorList>
    </citation>
    <scope>NUCLEOTIDE SEQUENCE [LARGE SCALE GENOMIC DNA]</scope>
    <source>
        <strain evidence="2 3">USBA 854</strain>
    </source>
</reference>
<comment type="caution">
    <text evidence="2">The sequence shown here is derived from an EMBL/GenBank/DDBJ whole genome shotgun (WGS) entry which is preliminary data.</text>
</comment>
<dbReference type="Proteomes" id="UP000239896">
    <property type="component" value="Unassembled WGS sequence"/>
</dbReference>
<keyword evidence="3" id="KW-1185">Reference proteome</keyword>
<evidence type="ECO:0000313" key="3">
    <source>
        <dbReference type="Proteomes" id="UP000239896"/>
    </source>
</evidence>
<evidence type="ECO:0000259" key="1">
    <source>
        <dbReference type="Pfam" id="PF03886"/>
    </source>
</evidence>
<gene>
    <name evidence="2" type="ORF">BCL64_104134</name>
</gene>
<dbReference type="Pfam" id="PF03886">
    <property type="entry name" value="ABC_trans_aux"/>
    <property type="match status" value="1"/>
</dbReference>
<accession>A0A2T0VPJ5</accession>
<organism evidence="2 3">
    <name type="scientific">Halomonas ventosae</name>
    <dbReference type="NCBI Taxonomy" id="229007"/>
    <lineage>
        <taxon>Bacteria</taxon>
        <taxon>Pseudomonadati</taxon>
        <taxon>Pseudomonadota</taxon>
        <taxon>Gammaproteobacteria</taxon>
        <taxon>Oceanospirillales</taxon>
        <taxon>Halomonadaceae</taxon>
        <taxon>Halomonas</taxon>
    </lineage>
</organism>
<feature type="domain" description="ABC-type transport auxiliary lipoprotein component" evidence="1">
    <location>
        <begin position="47"/>
        <end position="206"/>
    </location>
</feature>
<proteinExistence type="predicted"/>
<dbReference type="AlphaFoldDB" id="A0A2T0VPJ5"/>
<dbReference type="SUPFAM" id="SSF159594">
    <property type="entry name" value="XCC0632-like"/>
    <property type="match status" value="1"/>
</dbReference>
<name>A0A2T0VPJ5_9GAMM</name>
<dbReference type="EMBL" id="PVTM01000004">
    <property type="protein sequence ID" value="PRY72315.1"/>
    <property type="molecule type" value="Genomic_DNA"/>
</dbReference>
<sequence>MTPSAMSRGSCSRGPMPRYARTLPTLLMAMLLAGCSLLPDPEPVRHFTLPEPSLPASHEVTRDLTLRVDTPSAGSPLDGPRLLVMPSPGEFQAYAGARWSDDAPRLLRDHLIAAFRRDGRLAAVVDDASRARSEATLTSHLGGFHSRYREGAPEVVLRLEVQLLDEASREVLASRRLEVVVASDDDSLDAVVAAFARAADRLAVELVEWTLSRMASGTP</sequence>
<dbReference type="InterPro" id="IPR005586">
    <property type="entry name" value="ABC_trans_aux"/>
</dbReference>